<protein>
    <recommendedName>
        <fullName evidence="3">Phage protein</fullName>
    </recommendedName>
</protein>
<dbReference type="RefSeq" id="WP_198617965.1">
    <property type="nucleotide sequence ID" value="NZ_JABANU010000013.1"/>
</dbReference>
<evidence type="ECO:0000313" key="2">
    <source>
        <dbReference type="Proteomes" id="UP000751852"/>
    </source>
</evidence>
<dbReference type="Proteomes" id="UP000751852">
    <property type="component" value="Unassembled WGS sequence"/>
</dbReference>
<reference evidence="1 2" key="1">
    <citation type="submission" date="2020-04" db="EMBL/GenBank/DDBJ databases">
        <title>Staphylococcus species from domestic dog.</title>
        <authorList>
            <person name="Paterson G.K."/>
        </authorList>
    </citation>
    <scope>NUCLEOTIDE SEQUENCE [LARGE SCALE GENOMIC DNA]</scope>
    <source>
        <strain evidence="1 2">H16/1A</strain>
    </source>
</reference>
<keyword evidence="2" id="KW-1185">Reference proteome</keyword>
<proteinExistence type="predicted"/>
<evidence type="ECO:0008006" key="3">
    <source>
        <dbReference type="Google" id="ProtNLM"/>
    </source>
</evidence>
<sequence>MTLKIRSVDGRIVLTDEQVQQMHKHDLKREHVYNRVIVLGWSVDKAVSTSVGGKRHEN</sequence>
<organism evidence="1 2">
    <name type="scientific">Staphylococcus canis</name>
    <dbReference type="NCBI Taxonomy" id="2724942"/>
    <lineage>
        <taxon>Bacteria</taxon>
        <taxon>Bacillati</taxon>
        <taxon>Bacillota</taxon>
        <taxon>Bacilli</taxon>
        <taxon>Bacillales</taxon>
        <taxon>Staphylococcaceae</taxon>
        <taxon>Staphylococcus</taxon>
    </lineage>
</organism>
<gene>
    <name evidence="1" type="ORF">HHH54_06160</name>
</gene>
<comment type="caution">
    <text evidence="1">The sequence shown here is derived from an EMBL/GenBank/DDBJ whole genome shotgun (WGS) entry which is preliminary data.</text>
</comment>
<accession>A0ABS0T9E9</accession>
<name>A0ABS0T9E9_9STAP</name>
<dbReference type="EMBL" id="JABANU010000013">
    <property type="protein sequence ID" value="MBI5975185.1"/>
    <property type="molecule type" value="Genomic_DNA"/>
</dbReference>
<evidence type="ECO:0000313" key="1">
    <source>
        <dbReference type="EMBL" id="MBI5975185.1"/>
    </source>
</evidence>